<organism evidence="1 2">
    <name type="scientific">Profundibacterium mesophilum KAUST100406-0324</name>
    <dbReference type="NCBI Taxonomy" id="1037889"/>
    <lineage>
        <taxon>Bacteria</taxon>
        <taxon>Pseudomonadati</taxon>
        <taxon>Pseudomonadota</taxon>
        <taxon>Alphaproteobacteria</taxon>
        <taxon>Rhodobacterales</taxon>
        <taxon>Roseobacteraceae</taxon>
        <taxon>Profundibacterium</taxon>
    </lineage>
</organism>
<name>A0A921NNC5_9RHOB</name>
<sequence>MTNAIAIGLGAAIIALILLDQLLGTGGGIFAARKLAAFVQHIAFWR</sequence>
<dbReference type="EMBL" id="APKE01000035">
    <property type="protein sequence ID" value="KAF0674796.1"/>
    <property type="molecule type" value="Genomic_DNA"/>
</dbReference>
<reference evidence="1" key="1">
    <citation type="submission" date="2013-03" db="EMBL/GenBank/DDBJ databases">
        <title>Genome Sequence of the Profundibacterium mesophilum strain KAUST100406-0324T from Red Sea, a novel genus in the family Rhodobacteraceae.</title>
        <authorList>
            <person name="Essack M."/>
            <person name="Alam I."/>
            <person name="Lafi F."/>
            <person name="Alawi W."/>
            <person name="Kamanu F."/>
            <person name="Al-Suwailem A."/>
            <person name="Lee O.O."/>
            <person name="Xu Y."/>
            <person name="Bajic V."/>
            <person name="Qian P.-Y."/>
            <person name="Archer J."/>
        </authorList>
    </citation>
    <scope>NUCLEOTIDE SEQUENCE</scope>
    <source>
        <strain evidence="1">KAUST100406-0324</strain>
    </source>
</reference>
<comment type="caution">
    <text evidence="1">The sequence shown here is derived from an EMBL/GenBank/DDBJ whole genome shotgun (WGS) entry which is preliminary data.</text>
</comment>
<proteinExistence type="predicted"/>
<evidence type="ECO:0000313" key="2">
    <source>
        <dbReference type="Proteomes" id="UP000698242"/>
    </source>
</evidence>
<gene>
    <name evidence="1" type="ORF">PMES_02872</name>
</gene>
<dbReference type="Proteomes" id="UP000698242">
    <property type="component" value="Unassembled WGS sequence"/>
</dbReference>
<keyword evidence="2" id="KW-1185">Reference proteome</keyword>
<dbReference type="AlphaFoldDB" id="A0A921NNC5"/>
<accession>A0A921NNC5</accession>
<protein>
    <submittedName>
        <fullName evidence="1">Uncharacterized protein</fullName>
    </submittedName>
</protein>
<dbReference type="RefSeq" id="WP_159966385.1">
    <property type="nucleotide sequence ID" value="NZ_APKE01000035.1"/>
</dbReference>
<evidence type="ECO:0000313" key="1">
    <source>
        <dbReference type="EMBL" id="KAF0674796.1"/>
    </source>
</evidence>